<proteinExistence type="predicted"/>
<keyword evidence="5" id="KW-1185">Reference proteome</keyword>
<evidence type="ECO:0000256" key="2">
    <source>
        <dbReference type="PROSITE-ProRule" id="PRU00169"/>
    </source>
</evidence>
<feature type="modified residue" description="4-aspartylphosphate" evidence="2">
    <location>
        <position position="292"/>
    </location>
</feature>
<feature type="domain" description="Response regulatory" evidence="3">
    <location>
        <begin position="244"/>
        <end position="359"/>
    </location>
</feature>
<dbReference type="PANTHER" id="PTHR44591">
    <property type="entry name" value="STRESS RESPONSE REGULATOR PROTEIN 1"/>
    <property type="match status" value="1"/>
</dbReference>
<dbReference type="AlphaFoldDB" id="A0A2D2Q516"/>
<evidence type="ECO:0000256" key="1">
    <source>
        <dbReference type="ARBA" id="ARBA00022553"/>
    </source>
</evidence>
<keyword evidence="1 2" id="KW-0597">Phosphoprotein</keyword>
<dbReference type="InterPro" id="IPR001789">
    <property type="entry name" value="Sig_transdc_resp-reg_receiver"/>
</dbReference>
<reference evidence="4 5" key="1">
    <citation type="submission" date="2016-11" db="EMBL/GenBank/DDBJ databases">
        <title>Complete genome sequence of thermophilic cyanobacteria strain Synechococcus sp. PCC6715.</title>
        <authorList>
            <person name="Tang J."/>
            <person name="Daroch M."/>
            <person name="Liang Y."/>
            <person name="Jiang D."/>
            <person name="Shah M."/>
        </authorList>
    </citation>
    <scope>NUCLEOTIDE SEQUENCE [LARGE SCALE GENOMIC DNA]</scope>
    <source>
        <strain evidence="4 5">PCC 6715</strain>
    </source>
</reference>
<gene>
    <name evidence="4" type="ORF">BRW62_08265</name>
</gene>
<organism evidence="4 5">
    <name type="scientific">Parathermosynechococcus lividus PCC 6715</name>
    <dbReference type="NCBI Taxonomy" id="1917166"/>
    <lineage>
        <taxon>Bacteria</taxon>
        <taxon>Bacillati</taxon>
        <taxon>Cyanobacteriota</taxon>
        <taxon>Cyanophyceae</taxon>
        <taxon>Acaryochloridales</taxon>
        <taxon>Thermosynechococcaceae</taxon>
        <taxon>Parathermosynechococcus</taxon>
    </lineage>
</organism>
<evidence type="ECO:0000259" key="3">
    <source>
        <dbReference type="PROSITE" id="PS50110"/>
    </source>
</evidence>
<dbReference type="InterPro" id="IPR050595">
    <property type="entry name" value="Bact_response_regulator"/>
</dbReference>
<dbReference type="EMBL" id="CP018092">
    <property type="protein sequence ID" value="ATS19575.1"/>
    <property type="molecule type" value="Genomic_DNA"/>
</dbReference>
<dbReference type="SUPFAM" id="SSF52172">
    <property type="entry name" value="CheY-like"/>
    <property type="match status" value="1"/>
</dbReference>
<dbReference type="SMART" id="SM00448">
    <property type="entry name" value="REC"/>
    <property type="match status" value="1"/>
</dbReference>
<dbReference type="Proteomes" id="UP000231057">
    <property type="component" value="Chromosome"/>
</dbReference>
<dbReference type="Pfam" id="PF00072">
    <property type="entry name" value="Response_reg"/>
    <property type="match status" value="1"/>
</dbReference>
<accession>A0A2D2Q516</accession>
<dbReference type="Gene3D" id="3.40.50.2300">
    <property type="match status" value="1"/>
</dbReference>
<dbReference type="PANTHER" id="PTHR44591:SF3">
    <property type="entry name" value="RESPONSE REGULATORY DOMAIN-CONTAINING PROTEIN"/>
    <property type="match status" value="1"/>
</dbReference>
<dbReference type="GO" id="GO:0000160">
    <property type="term" value="P:phosphorelay signal transduction system"/>
    <property type="evidence" value="ECO:0007669"/>
    <property type="project" value="InterPro"/>
</dbReference>
<reference evidence="5" key="2">
    <citation type="journal article" date="2022" name="Front. Microbiol.">
        <title>Comparative Genomic Analysis Revealed Distinct Molecular Components and Organization of CO2-Concentrating Mechanism in Thermophilic Cyanobacteria.</title>
        <authorList>
            <person name="Tang J."/>
            <person name="Zhou H."/>
            <person name="Yao D."/>
            <person name="Riaz S."/>
            <person name="You D."/>
            <person name="Klepacz-Smolka A."/>
            <person name="Daroch M."/>
        </authorList>
    </citation>
    <scope>NUCLEOTIDE SEQUENCE [LARGE SCALE GENOMIC DNA]</scope>
    <source>
        <strain evidence="5">PCC 6715</strain>
    </source>
</reference>
<name>A0A2D2Q516_PARLV</name>
<protein>
    <recommendedName>
        <fullName evidence="3">Response regulatory domain-containing protein</fullName>
    </recommendedName>
</protein>
<dbReference type="InterPro" id="IPR011006">
    <property type="entry name" value="CheY-like_superfamily"/>
</dbReference>
<evidence type="ECO:0000313" key="4">
    <source>
        <dbReference type="EMBL" id="ATS19575.1"/>
    </source>
</evidence>
<evidence type="ECO:0000313" key="5">
    <source>
        <dbReference type="Proteomes" id="UP000231057"/>
    </source>
</evidence>
<dbReference type="KEGG" id="slw:BRW62_08265"/>
<sequence>MPLPQMLQMLRTQQFTGIVRVAAHIPDTGRHLAYDLSVYHGNLTMAAKNLPTPEELLWLLGRMLKVGFMDTLMQYAQSRTANYSYRAILEAVVNTRALSWEDIEKAMTERLVTILERLAPHTCTIESQPNPEWDLSYGDLPHGIDPSTLLERIDSRKSLWQQLYPAIPSFEAIPRLHEGALATIHHEATAQHLQTWVNGENTIADIAEALYKDSLALASLYLRWVNDGLIGFVANDDSPVGLPIVLSVDDSPIVQAMIRRALGDRYEVISATSAIDALSLLNNRNVSLILLDVTMPEIDGFEFCRTIRKIEKFKEIPVIMLTAKDGLIDRAKGHMAGTNYYLTKPVDRDVLLSTIEKFI</sequence>
<dbReference type="PROSITE" id="PS50110">
    <property type="entry name" value="RESPONSE_REGULATORY"/>
    <property type="match status" value="1"/>
</dbReference>